<dbReference type="KEGG" id="npy:NPRO_24110"/>
<name>A0A809S6P1_9BACT</name>
<dbReference type="InterPro" id="IPR025857">
    <property type="entry name" value="MacB_PCD"/>
</dbReference>
<feature type="transmembrane region" description="Helical" evidence="7">
    <location>
        <begin position="21"/>
        <end position="45"/>
    </location>
</feature>
<comment type="similarity">
    <text evidence="6">Belongs to the ABC-4 integral membrane protein family.</text>
</comment>
<evidence type="ECO:0000259" key="9">
    <source>
        <dbReference type="Pfam" id="PF12704"/>
    </source>
</evidence>
<dbReference type="AlphaFoldDB" id="A0A809S6P1"/>
<sequence length="409" mass="44391">MSLWQSFLIALGMLRLHKLRAFLTMLGVIIGVMSVSIIVMVSYGFQSYMTGEFQRLGSDTILIFYDPGRRERGATVGGIEGLTMGDVDYLMERVQSLDIASAILQLPQMPVTYLDREITNPRLFATDENFPELNRLSVIEGRHLTRQDLDGKANVAVVGEEVRDRLFPDKRALGKYISLKGITLEIVGVLERLDIMGETNARDVLMPISTAHSKYIGGDRVMFITTRPREGVSVKQAMDEVWQALMLRSDNRRIYRVDSRESILAVMGTIIGVAGAILAAIAALSLLVGGIGIMNIMLVSVTERTREIGLRKAVGAKTGTVLVQFLVESATLSVVGGLIGMGIAYLFGQGLALLTAATSWPSKGGLPATFPYYAALAAVGFSALIGVVFGLYPAVRAAKLSPIEALRSE</sequence>
<keyword evidence="4 7" id="KW-1133">Transmembrane helix</keyword>
<keyword evidence="5 7" id="KW-0472">Membrane</keyword>
<evidence type="ECO:0000256" key="6">
    <source>
        <dbReference type="ARBA" id="ARBA00038076"/>
    </source>
</evidence>
<dbReference type="Pfam" id="PF12704">
    <property type="entry name" value="MacB_PCD"/>
    <property type="match status" value="1"/>
</dbReference>
<evidence type="ECO:0000256" key="5">
    <source>
        <dbReference type="ARBA" id="ARBA00023136"/>
    </source>
</evidence>
<evidence type="ECO:0000256" key="2">
    <source>
        <dbReference type="ARBA" id="ARBA00022475"/>
    </source>
</evidence>
<evidence type="ECO:0000313" key="10">
    <source>
        <dbReference type="EMBL" id="BBO24816.1"/>
    </source>
</evidence>
<keyword evidence="3 7" id="KW-0812">Transmembrane</keyword>
<evidence type="ECO:0000259" key="8">
    <source>
        <dbReference type="Pfam" id="PF02687"/>
    </source>
</evidence>
<dbReference type="PANTHER" id="PTHR30572:SF4">
    <property type="entry name" value="ABC TRANSPORTER PERMEASE YTRF"/>
    <property type="match status" value="1"/>
</dbReference>
<organism evidence="10 11">
    <name type="scientific">Candidatus Nitrosymbiomonas proteolyticus</name>
    <dbReference type="NCBI Taxonomy" id="2608984"/>
    <lineage>
        <taxon>Bacteria</taxon>
        <taxon>Bacillati</taxon>
        <taxon>Armatimonadota</taxon>
        <taxon>Armatimonadota incertae sedis</taxon>
        <taxon>Candidatus Nitrosymbiomonas</taxon>
    </lineage>
</organism>
<dbReference type="EMBL" id="AP021858">
    <property type="protein sequence ID" value="BBO24816.1"/>
    <property type="molecule type" value="Genomic_DNA"/>
</dbReference>
<keyword evidence="2" id="KW-1003">Cell membrane</keyword>
<dbReference type="Pfam" id="PF02687">
    <property type="entry name" value="FtsX"/>
    <property type="match status" value="1"/>
</dbReference>
<proteinExistence type="inferred from homology"/>
<evidence type="ECO:0000256" key="4">
    <source>
        <dbReference type="ARBA" id="ARBA00022989"/>
    </source>
</evidence>
<feature type="domain" description="MacB-like periplasmic core" evidence="9">
    <location>
        <begin position="22"/>
        <end position="241"/>
    </location>
</feature>
<dbReference type="PANTHER" id="PTHR30572">
    <property type="entry name" value="MEMBRANE COMPONENT OF TRANSPORTER-RELATED"/>
    <property type="match status" value="1"/>
</dbReference>
<dbReference type="InterPro" id="IPR003838">
    <property type="entry name" value="ABC3_permease_C"/>
</dbReference>
<feature type="transmembrane region" description="Helical" evidence="7">
    <location>
        <begin position="266"/>
        <end position="299"/>
    </location>
</feature>
<dbReference type="GO" id="GO:0005886">
    <property type="term" value="C:plasma membrane"/>
    <property type="evidence" value="ECO:0007669"/>
    <property type="project" value="UniProtKB-SubCell"/>
</dbReference>
<protein>
    <submittedName>
        <fullName evidence="10">ABC type multidrug transporter, permease</fullName>
    </submittedName>
</protein>
<evidence type="ECO:0000256" key="3">
    <source>
        <dbReference type="ARBA" id="ARBA00022692"/>
    </source>
</evidence>
<evidence type="ECO:0000256" key="7">
    <source>
        <dbReference type="SAM" id="Phobius"/>
    </source>
</evidence>
<gene>
    <name evidence="10" type="ORF">NPRO_24110</name>
</gene>
<feature type="transmembrane region" description="Helical" evidence="7">
    <location>
        <begin position="370"/>
        <end position="392"/>
    </location>
</feature>
<dbReference type="Proteomes" id="UP000662873">
    <property type="component" value="Chromosome"/>
</dbReference>
<reference evidence="10" key="1">
    <citation type="journal article" name="DNA Res.">
        <title>The physiological potential of anammox bacteria as revealed by their core genome structure.</title>
        <authorList>
            <person name="Okubo T."/>
            <person name="Toyoda A."/>
            <person name="Fukuhara K."/>
            <person name="Uchiyama I."/>
            <person name="Harigaya Y."/>
            <person name="Kuroiwa M."/>
            <person name="Suzuki T."/>
            <person name="Murakami Y."/>
            <person name="Suwa Y."/>
            <person name="Takami H."/>
        </authorList>
    </citation>
    <scope>NUCLEOTIDE SEQUENCE</scope>
    <source>
        <strain evidence="10">317325-2</strain>
    </source>
</reference>
<comment type="subcellular location">
    <subcellularLocation>
        <location evidence="1">Cell membrane</location>
        <topology evidence="1">Multi-pass membrane protein</topology>
    </subcellularLocation>
</comment>
<feature type="domain" description="ABC3 transporter permease C-terminal" evidence="8">
    <location>
        <begin position="280"/>
        <end position="402"/>
    </location>
</feature>
<evidence type="ECO:0000256" key="1">
    <source>
        <dbReference type="ARBA" id="ARBA00004651"/>
    </source>
</evidence>
<dbReference type="GO" id="GO:0022857">
    <property type="term" value="F:transmembrane transporter activity"/>
    <property type="evidence" value="ECO:0007669"/>
    <property type="project" value="TreeGrafter"/>
</dbReference>
<evidence type="ECO:0000313" key="11">
    <source>
        <dbReference type="Proteomes" id="UP000662873"/>
    </source>
</evidence>
<dbReference type="InterPro" id="IPR050250">
    <property type="entry name" value="Macrolide_Exporter_MacB"/>
</dbReference>
<feature type="transmembrane region" description="Helical" evidence="7">
    <location>
        <begin position="320"/>
        <end position="347"/>
    </location>
</feature>
<accession>A0A809S6P1</accession>